<sequence length="113" mass="13601">MCLGVFHLGFIPVWDSLVLDLGGYFFSHFREVFNYYLLKYFQIPFLFVFFFWDSYDLNVGMFSIVSEVSEVVLISILFLFSSLLHLFPRFYLPPHLSYLLPQLFYCWFPPECF</sequence>
<keyword evidence="1" id="KW-0812">Transmembrane</keyword>
<dbReference type="Proteomes" id="UP001176941">
    <property type="component" value="Chromosome 22"/>
</dbReference>
<reference evidence="2" key="1">
    <citation type="submission" date="2023-04" db="EMBL/GenBank/DDBJ databases">
        <authorList>
            <consortium name="ELIXIR-Norway"/>
        </authorList>
    </citation>
    <scope>NUCLEOTIDE SEQUENCE [LARGE SCALE GENOMIC DNA]</scope>
</reference>
<dbReference type="EMBL" id="OX459958">
    <property type="protein sequence ID" value="CAI9163990.1"/>
    <property type="molecule type" value="Genomic_DNA"/>
</dbReference>
<protein>
    <submittedName>
        <fullName evidence="2">Uncharacterized protein</fullName>
    </submittedName>
</protein>
<evidence type="ECO:0000313" key="2">
    <source>
        <dbReference type="EMBL" id="CAI9163990.1"/>
    </source>
</evidence>
<accession>A0ABN8YQY3</accession>
<gene>
    <name evidence="2" type="ORF">MRATA1EN1_LOCUS12952</name>
</gene>
<feature type="transmembrane region" description="Helical" evidence="1">
    <location>
        <begin position="72"/>
        <end position="92"/>
    </location>
</feature>
<evidence type="ECO:0000256" key="1">
    <source>
        <dbReference type="SAM" id="Phobius"/>
    </source>
</evidence>
<feature type="transmembrane region" description="Helical" evidence="1">
    <location>
        <begin position="33"/>
        <end position="52"/>
    </location>
</feature>
<evidence type="ECO:0000313" key="3">
    <source>
        <dbReference type="Proteomes" id="UP001176941"/>
    </source>
</evidence>
<keyword evidence="3" id="KW-1185">Reference proteome</keyword>
<name>A0ABN8YQY3_RANTA</name>
<keyword evidence="1" id="KW-0472">Membrane</keyword>
<organism evidence="2 3">
    <name type="scientific">Rangifer tarandus platyrhynchus</name>
    <name type="common">Svalbard reindeer</name>
    <dbReference type="NCBI Taxonomy" id="3082113"/>
    <lineage>
        <taxon>Eukaryota</taxon>
        <taxon>Metazoa</taxon>
        <taxon>Chordata</taxon>
        <taxon>Craniata</taxon>
        <taxon>Vertebrata</taxon>
        <taxon>Euteleostomi</taxon>
        <taxon>Mammalia</taxon>
        <taxon>Eutheria</taxon>
        <taxon>Laurasiatheria</taxon>
        <taxon>Artiodactyla</taxon>
        <taxon>Ruminantia</taxon>
        <taxon>Pecora</taxon>
        <taxon>Cervidae</taxon>
        <taxon>Odocoileinae</taxon>
        <taxon>Rangifer</taxon>
    </lineage>
</organism>
<keyword evidence="1" id="KW-1133">Transmembrane helix</keyword>
<proteinExistence type="predicted"/>
<feature type="transmembrane region" description="Helical" evidence="1">
    <location>
        <begin position="6"/>
        <end position="26"/>
    </location>
</feature>